<dbReference type="EnsemblPlants" id="KRH15351">
    <property type="protein sequence ID" value="KRH15351"/>
    <property type="gene ID" value="GLYMA_14G082400"/>
</dbReference>
<evidence type="ECO:0000256" key="2">
    <source>
        <dbReference type="SAM" id="MobiDB-lite"/>
    </source>
</evidence>
<proteinExistence type="predicted"/>
<keyword evidence="1" id="KW-0106">Calcium</keyword>
<evidence type="ECO:0000256" key="1">
    <source>
        <dbReference type="ARBA" id="ARBA00022837"/>
    </source>
</evidence>
<gene>
    <name evidence="5" type="primary">LOC100306533</name>
    <name evidence="4" type="ORF">GLYMA_14G082400</name>
</gene>
<dbReference type="Proteomes" id="UP000008827">
    <property type="component" value="Chromosome 14"/>
</dbReference>
<dbReference type="GO" id="GO:0005509">
    <property type="term" value="F:calcium ion binding"/>
    <property type="evidence" value="ECO:0007669"/>
    <property type="project" value="InterPro"/>
</dbReference>
<dbReference type="InterPro" id="IPR002048">
    <property type="entry name" value="EF_hand_dom"/>
</dbReference>
<evidence type="ECO:0000313" key="5">
    <source>
        <dbReference type="EnsemblPlants" id="KRH15351"/>
    </source>
</evidence>
<dbReference type="ExpressionAtlas" id="A0A0R0GBG0">
    <property type="expression patterns" value="baseline and differential"/>
</dbReference>
<dbReference type="SUPFAM" id="SSF47473">
    <property type="entry name" value="EF-hand"/>
    <property type="match status" value="1"/>
</dbReference>
<evidence type="ECO:0000313" key="6">
    <source>
        <dbReference type="Proteomes" id="UP000008827"/>
    </source>
</evidence>
<dbReference type="InterPro" id="IPR018247">
    <property type="entry name" value="EF_Hand_1_Ca_BS"/>
</dbReference>
<dbReference type="RefSeq" id="NP_001236386.2">
    <property type="nucleotide sequence ID" value="NM_001249457.3"/>
</dbReference>
<name>A0A0R0GBG0_SOYBN</name>
<dbReference type="EMBL" id="CM000847">
    <property type="protein sequence ID" value="KRH15351.1"/>
    <property type="molecule type" value="Genomic_DNA"/>
</dbReference>
<reference evidence="5" key="2">
    <citation type="submission" date="2018-02" db="UniProtKB">
        <authorList>
            <consortium name="EnsemblPlants"/>
        </authorList>
    </citation>
    <scope>IDENTIFICATION</scope>
    <source>
        <strain evidence="5">Williams 82</strain>
    </source>
</reference>
<dbReference type="CDD" id="cd00051">
    <property type="entry name" value="EFh"/>
    <property type="match status" value="1"/>
</dbReference>
<dbReference type="SMART" id="SM00054">
    <property type="entry name" value="EFh"/>
    <property type="match status" value="2"/>
</dbReference>
<sequence length="102" mass="11368">MPVRIPRDSPMKIIPDPNRKTGPDDAVIMQKIMGKLREADSNNDGRYDKDELKHALKGLGAILPGWRANRCFGRVDANHDGEISGAEIEALLQYLRSHGYGK</sequence>
<dbReference type="Gene3D" id="1.10.238.10">
    <property type="entry name" value="EF-hand"/>
    <property type="match status" value="1"/>
</dbReference>
<keyword evidence="6" id="KW-1185">Reference proteome</keyword>
<dbReference type="Gramene" id="KRH15351">
    <property type="protein sequence ID" value="KRH15351"/>
    <property type="gene ID" value="GLYMA_14G082400"/>
</dbReference>
<evidence type="ECO:0000259" key="3">
    <source>
        <dbReference type="PROSITE" id="PS50222"/>
    </source>
</evidence>
<dbReference type="KEGG" id="gmx:100306533"/>
<dbReference type="OMA" id="WFCGLRA"/>
<feature type="compositionally biased region" description="Basic and acidic residues" evidence="2">
    <location>
        <begin position="1"/>
        <end position="10"/>
    </location>
</feature>
<reference evidence="4" key="3">
    <citation type="submission" date="2018-07" db="EMBL/GenBank/DDBJ databases">
        <title>WGS assembly of Glycine max.</title>
        <authorList>
            <person name="Schmutz J."/>
            <person name="Cannon S."/>
            <person name="Schlueter J."/>
            <person name="Ma J."/>
            <person name="Mitros T."/>
            <person name="Nelson W."/>
            <person name="Hyten D."/>
            <person name="Song Q."/>
            <person name="Thelen J."/>
            <person name="Cheng J."/>
            <person name="Xu D."/>
            <person name="Hellsten U."/>
            <person name="May G."/>
            <person name="Yu Y."/>
            <person name="Sakurai T."/>
            <person name="Umezawa T."/>
            <person name="Bhattacharyya M."/>
            <person name="Sandhu D."/>
            <person name="Valliyodan B."/>
            <person name="Lindquist E."/>
            <person name="Peto M."/>
            <person name="Grant D."/>
            <person name="Shu S."/>
            <person name="Goodstein D."/>
            <person name="Barry K."/>
            <person name="Futrell-Griggs M."/>
            <person name="Abernathy B."/>
            <person name="Du J."/>
            <person name="Tian Z."/>
            <person name="Zhu L."/>
            <person name="Gill N."/>
            <person name="Joshi T."/>
            <person name="Libault M."/>
            <person name="Sethuraman A."/>
            <person name="Zhang X."/>
            <person name="Shinozaki K."/>
            <person name="Nguyen H."/>
            <person name="Wing R."/>
            <person name="Cregan P."/>
            <person name="Specht J."/>
            <person name="Grimwood J."/>
            <person name="Rokhsar D."/>
            <person name="Stacey G."/>
            <person name="Shoemaker R."/>
            <person name="Jackson S."/>
        </authorList>
    </citation>
    <scope>NUCLEOTIDE SEQUENCE</scope>
    <source>
        <tissue evidence="4">Callus</tissue>
    </source>
</reference>
<dbReference type="SMR" id="A0A0R0GBG0"/>
<accession>A0A0R0GBG0</accession>
<feature type="domain" description="EF-hand" evidence="3">
    <location>
        <begin position="67"/>
        <end position="98"/>
    </location>
</feature>
<dbReference type="PROSITE" id="PS00018">
    <property type="entry name" value="EF_HAND_1"/>
    <property type="match status" value="1"/>
</dbReference>
<feature type="domain" description="EF-hand" evidence="3">
    <location>
        <begin position="27"/>
        <end position="62"/>
    </location>
</feature>
<dbReference type="Pfam" id="PF13499">
    <property type="entry name" value="EF-hand_7"/>
    <property type="match status" value="1"/>
</dbReference>
<organism evidence="4">
    <name type="scientific">Glycine max</name>
    <name type="common">Soybean</name>
    <name type="synonym">Glycine hispida</name>
    <dbReference type="NCBI Taxonomy" id="3847"/>
    <lineage>
        <taxon>Eukaryota</taxon>
        <taxon>Viridiplantae</taxon>
        <taxon>Streptophyta</taxon>
        <taxon>Embryophyta</taxon>
        <taxon>Tracheophyta</taxon>
        <taxon>Spermatophyta</taxon>
        <taxon>Magnoliopsida</taxon>
        <taxon>eudicotyledons</taxon>
        <taxon>Gunneridae</taxon>
        <taxon>Pentapetalae</taxon>
        <taxon>rosids</taxon>
        <taxon>fabids</taxon>
        <taxon>Fabales</taxon>
        <taxon>Fabaceae</taxon>
        <taxon>Papilionoideae</taxon>
        <taxon>50 kb inversion clade</taxon>
        <taxon>NPAAA clade</taxon>
        <taxon>indigoferoid/millettioid clade</taxon>
        <taxon>Phaseoleae</taxon>
        <taxon>Glycine</taxon>
        <taxon>Glycine subgen. Soja</taxon>
    </lineage>
</organism>
<protein>
    <recommendedName>
        <fullName evidence="3">EF-hand domain-containing protein</fullName>
    </recommendedName>
</protein>
<dbReference type="GeneID" id="100306533"/>
<dbReference type="InterPro" id="IPR011992">
    <property type="entry name" value="EF-hand-dom_pair"/>
</dbReference>
<evidence type="ECO:0000313" key="4">
    <source>
        <dbReference type="EMBL" id="KRH15351.1"/>
    </source>
</evidence>
<feature type="region of interest" description="Disordered" evidence="2">
    <location>
        <begin position="1"/>
        <end position="24"/>
    </location>
</feature>
<dbReference type="PROSITE" id="PS50222">
    <property type="entry name" value="EF_HAND_2"/>
    <property type="match status" value="2"/>
</dbReference>
<dbReference type="AlphaFoldDB" id="A0A0R0GBG0"/>
<reference evidence="4 5" key="1">
    <citation type="journal article" date="2010" name="Nature">
        <title>Genome sequence of the palaeopolyploid soybean.</title>
        <authorList>
            <person name="Schmutz J."/>
            <person name="Cannon S.B."/>
            <person name="Schlueter J."/>
            <person name="Ma J."/>
            <person name="Mitros T."/>
            <person name="Nelson W."/>
            <person name="Hyten D.L."/>
            <person name="Song Q."/>
            <person name="Thelen J.J."/>
            <person name="Cheng J."/>
            <person name="Xu D."/>
            <person name="Hellsten U."/>
            <person name="May G.D."/>
            <person name="Yu Y."/>
            <person name="Sakurai T."/>
            <person name="Umezawa T."/>
            <person name="Bhattacharyya M.K."/>
            <person name="Sandhu D."/>
            <person name="Valliyodan B."/>
            <person name="Lindquist E."/>
            <person name="Peto M."/>
            <person name="Grant D."/>
            <person name="Shu S."/>
            <person name="Goodstein D."/>
            <person name="Barry K."/>
            <person name="Futrell-Griggs M."/>
            <person name="Abernathy B."/>
            <person name="Du J."/>
            <person name="Tian Z."/>
            <person name="Zhu L."/>
            <person name="Gill N."/>
            <person name="Joshi T."/>
            <person name="Libault M."/>
            <person name="Sethuraman A."/>
            <person name="Zhang X.-C."/>
            <person name="Shinozaki K."/>
            <person name="Nguyen H.T."/>
            <person name="Wing R.A."/>
            <person name="Cregan P."/>
            <person name="Specht J."/>
            <person name="Grimwood J."/>
            <person name="Rokhsar D."/>
            <person name="Stacey G."/>
            <person name="Shoemaker R.C."/>
            <person name="Jackson S.A."/>
        </authorList>
    </citation>
    <scope>NUCLEOTIDE SEQUENCE [LARGE SCALE GENOMIC DNA]</scope>
    <source>
        <strain evidence="5">cv. Williams 82</strain>
        <tissue evidence="4">Callus</tissue>
    </source>
</reference>